<dbReference type="PROSITE" id="PS50977">
    <property type="entry name" value="HTH_TETR_2"/>
    <property type="match status" value="1"/>
</dbReference>
<dbReference type="GO" id="GO:0000976">
    <property type="term" value="F:transcription cis-regulatory region binding"/>
    <property type="evidence" value="ECO:0007669"/>
    <property type="project" value="TreeGrafter"/>
</dbReference>
<dbReference type="PANTHER" id="PTHR30055:SF226">
    <property type="entry name" value="HTH-TYPE TRANSCRIPTIONAL REGULATOR PKSA"/>
    <property type="match status" value="1"/>
</dbReference>
<dbReference type="GO" id="GO:0003700">
    <property type="term" value="F:DNA-binding transcription factor activity"/>
    <property type="evidence" value="ECO:0007669"/>
    <property type="project" value="TreeGrafter"/>
</dbReference>
<dbReference type="AlphaFoldDB" id="A0A415E3M6"/>
<dbReference type="InterPro" id="IPR009057">
    <property type="entry name" value="Homeodomain-like_sf"/>
</dbReference>
<sequence length="191" mass="21860">MADETRERIMDATMNLIMERGYSQTTTKDIASKACVNECTIFRKFKGKKDIVLAAMKLPEWNPQLQREDFTAYSGDLERDLLSFSRLYMEKVTAKMVKVSIGLRTPELFEDTAAEIVAVPVLFKECLIDYFDMMQCLEKMKHADSESLAMTFLAMNFGFVFLKASFEDHLSVLSNDDYIKASVQTFVHGIL</sequence>
<dbReference type="RefSeq" id="WP_067541867.1">
    <property type="nucleotide sequence ID" value="NZ_AP025567.1"/>
</dbReference>
<dbReference type="Proteomes" id="UP000284841">
    <property type="component" value="Unassembled WGS sequence"/>
</dbReference>
<protein>
    <submittedName>
        <fullName evidence="4">TetR/AcrR family transcriptional regulator</fullName>
    </submittedName>
</protein>
<dbReference type="SUPFAM" id="SSF46689">
    <property type="entry name" value="Homeodomain-like"/>
    <property type="match status" value="1"/>
</dbReference>
<dbReference type="Pfam" id="PF00440">
    <property type="entry name" value="TetR_N"/>
    <property type="match status" value="1"/>
</dbReference>
<feature type="DNA-binding region" description="H-T-H motif" evidence="2">
    <location>
        <begin position="26"/>
        <end position="45"/>
    </location>
</feature>
<evidence type="ECO:0000256" key="1">
    <source>
        <dbReference type="ARBA" id="ARBA00023125"/>
    </source>
</evidence>
<proteinExistence type="predicted"/>
<dbReference type="EMBL" id="QRMS01000002">
    <property type="protein sequence ID" value="RHJ88220.1"/>
    <property type="molecule type" value="Genomic_DNA"/>
</dbReference>
<dbReference type="PANTHER" id="PTHR30055">
    <property type="entry name" value="HTH-TYPE TRANSCRIPTIONAL REGULATOR RUTR"/>
    <property type="match status" value="1"/>
</dbReference>
<dbReference type="InterPro" id="IPR001647">
    <property type="entry name" value="HTH_TetR"/>
</dbReference>
<gene>
    <name evidence="4" type="ORF">DW099_07335</name>
</gene>
<evidence type="ECO:0000313" key="5">
    <source>
        <dbReference type="Proteomes" id="UP000284841"/>
    </source>
</evidence>
<comment type="caution">
    <text evidence="4">The sequence shown here is derived from an EMBL/GenBank/DDBJ whole genome shotgun (WGS) entry which is preliminary data.</text>
</comment>
<organism evidence="4 5">
    <name type="scientific">Emergencia timonensis</name>
    <dbReference type="NCBI Taxonomy" id="1776384"/>
    <lineage>
        <taxon>Bacteria</taxon>
        <taxon>Bacillati</taxon>
        <taxon>Bacillota</taxon>
        <taxon>Clostridia</taxon>
        <taxon>Peptostreptococcales</taxon>
        <taxon>Anaerovoracaceae</taxon>
        <taxon>Emergencia</taxon>
    </lineage>
</organism>
<dbReference type="OrthoDB" id="9812484at2"/>
<dbReference type="PRINTS" id="PR00455">
    <property type="entry name" value="HTHTETR"/>
</dbReference>
<dbReference type="InterPro" id="IPR050109">
    <property type="entry name" value="HTH-type_TetR-like_transc_reg"/>
</dbReference>
<dbReference type="GeneID" id="83006092"/>
<keyword evidence="5" id="KW-1185">Reference proteome</keyword>
<name>A0A415E3M6_9FIRM</name>
<reference evidence="4 5" key="1">
    <citation type="submission" date="2018-08" db="EMBL/GenBank/DDBJ databases">
        <title>A genome reference for cultivated species of the human gut microbiota.</title>
        <authorList>
            <person name="Zou Y."/>
            <person name="Xue W."/>
            <person name="Luo G."/>
        </authorList>
    </citation>
    <scope>NUCLEOTIDE SEQUENCE [LARGE SCALE GENOMIC DNA]</scope>
    <source>
        <strain evidence="4 5">AM07-24</strain>
    </source>
</reference>
<keyword evidence="1 2" id="KW-0238">DNA-binding</keyword>
<evidence type="ECO:0000256" key="2">
    <source>
        <dbReference type="PROSITE-ProRule" id="PRU00335"/>
    </source>
</evidence>
<dbReference type="STRING" id="1776384.GCA_900086585_03804"/>
<feature type="domain" description="HTH tetR-type" evidence="3">
    <location>
        <begin position="3"/>
        <end position="63"/>
    </location>
</feature>
<evidence type="ECO:0000313" key="4">
    <source>
        <dbReference type="EMBL" id="RHJ88220.1"/>
    </source>
</evidence>
<evidence type="ECO:0000259" key="3">
    <source>
        <dbReference type="PROSITE" id="PS50977"/>
    </source>
</evidence>
<accession>A0A415E3M6</accession>
<dbReference type="Gene3D" id="1.10.357.10">
    <property type="entry name" value="Tetracycline Repressor, domain 2"/>
    <property type="match status" value="1"/>
</dbReference>